<dbReference type="InParanoid" id="F4RQQ6"/>
<protein>
    <recommendedName>
        <fullName evidence="7">Alkyl hydroperoxide reductase subunit C/ Thiol specific antioxidant domain-containing protein</fullName>
    </recommendedName>
</protein>
<dbReference type="STRING" id="747676.F4RQQ6"/>
<gene>
    <name evidence="8" type="ORF">MELLADRAFT_107718</name>
</gene>
<organism evidence="9">
    <name type="scientific">Melampsora larici-populina (strain 98AG31 / pathotype 3-4-7)</name>
    <name type="common">Poplar leaf rust fungus</name>
    <dbReference type="NCBI Taxonomy" id="747676"/>
    <lineage>
        <taxon>Eukaryota</taxon>
        <taxon>Fungi</taxon>
        <taxon>Dikarya</taxon>
        <taxon>Basidiomycota</taxon>
        <taxon>Pucciniomycotina</taxon>
        <taxon>Pucciniomycetes</taxon>
        <taxon>Pucciniales</taxon>
        <taxon>Melampsoraceae</taxon>
        <taxon>Melampsora</taxon>
    </lineage>
</organism>
<evidence type="ECO:0000256" key="4">
    <source>
        <dbReference type="ARBA" id="ARBA00023157"/>
    </source>
</evidence>
<evidence type="ECO:0000256" key="2">
    <source>
        <dbReference type="ARBA" id="ARBA00022862"/>
    </source>
</evidence>
<feature type="domain" description="Alkyl hydroperoxide reductase subunit C/ Thiol specific antioxidant" evidence="7">
    <location>
        <begin position="120"/>
        <end position="232"/>
    </location>
</feature>
<dbReference type="CDD" id="cd03017">
    <property type="entry name" value="PRX_BCP"/>
    <property type="match status" value="1"/>
</dbReference>
<evidence type="ECO:0000256" key="3">
    <source>
        <dbReference type="ARBA" id="ARBA00023002"/>
    </source>
</evidence>
<dbReference type="PANTHER" id="PTHR42801:SF23">
    <property type="entry name" value="PEROXIREDOXIN DOT5"/>
    <property type="match status" value="1"/>
</dbReference>
<dbReference type="HOGENOM" id="CLU_042529_2_2_1"/>
<keyword evidence="5" id="KW-0676">Redox-active center</keyword>
<name>F4RQQ6_MELLP</name>
<dbReference type="Proteomes" id="UP000001072">
    <property type="component" value="Unassembled WGS sequence"/>
</dbReference>
<sequence length="295" mass="32551">MPKKRTSTNELDPENLSQPRRSSRVTSKPNSFSSSRIPSPKQSSKENSKSSTSKSTTKSKSTTEEDTGSVSALTSVEDDEKEIENVPVQKKAKLEKPSEIKSESSNSIVKLKVGDKLSEEIVLKNQEDEDVNLLEAIKEKGFVVCLQANTPGCTNQACGFRDLHQEILDTGYQVFGLSMDSPKSQKSWKEKQKLPYHLLCDPKQRLIKILGASKSSTQVQRSHYILAPGGELLNITSPASPKNGQASSHKSWIKDTLIGSQCSGFHAKCLQHLDYNGTGCIQWSHTMNDFHLALS</sequence>
<keyword evidence="2" id="KW-0049">Antioxidant</keyword>
<dbReference type="GO" id="GO:0008379">
    <property type="term" value="F:thioredoxin peroxidase activity"/>
    <property type="evidence" value="ECO:0007669"/>
    <property type="project" value="TreeGrafter"/>
</dbReference>
<dbReference type="EMBL" id="GL883114">
    <property type="protein sequence ID" value="EGG05077.1"/>
    <property type="molecule type" value="Genomic_DNA"/>
</dbReference>
<dbReference type="PANTHER" id="PTHR42801">
    <property type="entry name" value="THIOREDOXIN-DEPENDENT PEROXIDE REDUCTASE"/>
    <property type="match status" value="1"/>
</dbReference>
<keyword evidence="9" id="KW-1185">Reference proteome</keyword>
<dbReference type="InterPro" id="IPR036249">
    <property type="entry name" value="Thioredoxin-like_sf"/>
</dbReference>
<feature type="compositionally biased region" description="Low complexity" evidence="6">
    <location>
        <begin position="49"/>
        <end position="60"/>
    </location>
</feature>
<feature type="compositionally biased region" description="Polar residues" evidence="6">
    <location>
        <begin position="15"/>
        <end position="26"/>
    </location>
</feature>
<dbReference type="OrthoDB" id="2507023at2759"/>
<evidence type="ECO:0000313" key="8">
    <source>
        <dbReference type="EMBL" id="EGG05077.1"/>
    </source>
</evidence>
<dbReference type="GO" id="GO:0005737">
    <property type="term" value="C:cytoplasm"/>
    <property type="evidence" value="ECO:0007669"/>
    <property type="project" value="TreeGrafter"/>
</dbReference>
<dbReference type="RefSeq" id="XP_007411442.1">
    <property type="nucleotide sequence ID" value="XM_007411380.1"/>
</dbReference>
<feature type="compositionally biased region" description="Basic and acidic residues" evidence="6">
    <location>
        <begin position="92"/>
        <end position="102"/>
    </location>
</feature>
<keyword evidence="4" id="KW-1015">Disulfide bond</keyword>
<keyword evidence="1" id="KW-0575">Peroxidase</keyword>
<dbReference type="GO" id="GO:0045454">
    <property type="term" value="P:cell redox homeostasis"/>
    <property type="evidence" value="ECO:0007669"/>
    <property type="project" value="TreeGrafter"/>
</dbReference>
<dbReference type="Gene3D" id="3.40.30.10">
    <property type="entry name" value="Glutaredoxin"/>
    <property type="match status" value="1"/>
</dbReference>
<evidence type="ECO:0000256" key="1">
    <source>
        <dbReference type="ARBA" id="ARBA00022559"/>
    </source>
</evidence>
<dbReference type="GO" id="GO:0034599">
    <property type="term" value="P:cellular response to oxidative stress"/>
    <property type="evidence" value="ECO:0007669"/>
    <property type="project" value="TreeGrafter"/>
</dbReference>
<keyword evidence="3" id="KW-0560">Oxidoreductase</keyword>
<evidence type="ECO:0000256" key="5">
    <source>
        <dbReference type="ARBA" id="ARBA00023284"/>
    </source>
</evidence>
<dbReference type="AlphaFoldDB" id="F4RQQ6"/>
<feature type="compositionally biased region" description="Low complexity" evidence="6">
    <location>
        <begin position="27"/>
        <end position="42"/>
    </location>
</feature>
<evidence type="ECO:0000256" key="6">
    <source>
        <dbReference type="SAM" id="MobiDB-lite"/>
    </source>
</evidence>
<dbReference type="VEuPathDB" id="FungiDB:MELLADRAFT_107718"/>
<dbReference type="InterPro" id="IPR000866">
    <property type="entry name" value="AhpC/TSA"/>
</dbReference>
<dbReference type="Pfam" id="PF00578">
    <property type="entry name" value="AhpC-TSA"/>
    <property type="match status" value="1"/>
</dbReference>
<proteinExistence type="predicted"/>
<evidence type="ECO:0000259" key="7">
    <source>
        <dbReference type="Pfam" id="PF00578"/>
    </source>
</evidence>
<dbReference type="InterPro" id="IPR050924">
    <property type="entry name" value="Peroxiredoxin_BCP/PrxQ"/>
</dbReference>
<reference evidence="9" key="1">
    <citation type="journal article" date="2011" name="Proc. Natl. Acad. Sci. U.S.A.">
        <title>Obligate biotrophy features unraveled by the genomic analysis of rust fungi.</title>
        <authorList>
            <person name="Duplessis S."/>
            <person name="Cuomo C.A."/>
            <person name="Lin Y.-C."/>
            <person name="Aerts A."/>
            <person name="Tisserant E."/>
            <person name="Veneault-Fourrey C."/>
            <person name="Joly D.L."/>
            <person name="Hacquard S."/>
            <person name="Amselem J."/>
            <person name="Cantarel B.L."/>
            <person name="Chiu R."/>
            <person name="Coutinho P.M."/>
            <person name="Feau N."/>
            <person name="Field M."/>
            <person name="Frey P."/>
            <person name="Gelhaye E."/>
            <person name="Goldberg J."/>
            <person name="Grabherr M.G."/>
            <person name="Kodira C.D."/>
            <person name="Kohler A."/>
            <person name="Kuees U."/>
            <person name="Lindquist E.A."/>
            <person name="Lucas S.M."/>
            <person name="Mago R."/>
            <person name="Mauceli E."/>
            <person name="Morin E."/>
            <person name="Murat C."/>
            <person name="Pangilinan J.L."/>
            <person name="Park R."/>
            <person name="Pearson M."/>
            <person name="Quesneville H."/>
            <person name="Rouhier N."/>
            <person name="Sakthikumar S."/>
            <person name="Salamov A.A."/>
            <person name="Schmutz J."/>
            <person name="Selles B."/>
            <person name="Shapiro H."/>
            <person name="Tanguay P."/>
            <person name="Tuskan G.A."/>
            <person name="Henrissat B."/>
            <person name="Van de Peer Y."/>
            <person name="Rouze P."/>
            <person name="Ellis J.G."/>
            <person name="Dodds P.N."/>
            <person name="Schein J.E."/>
            <person name="Zhong S."/>
            <person name="Hamelin R.C."/>
            <person name="Grigoriev I.V."/>
            <person name="Szabo L.J."/>
            <person name="Martin F."/>
        </authorList>
    </citation>
    <scope>NUCLEOTIDE SEQUENCE [LARGE SCALE GENOMIC DNA]</scope>
    <source>
        <strain evidence="9">98AG31 / pathotype 3-4-7</strain>
    </source>
</reference>
<accession>F4RQQ6</accession>
<evidence type="ECO:0000313" key="9">
    <source>
        <dbReference type="Proteomes" id="UP000001072"/>
    </source>
</evidence>
<dbReference type="KEGG" id="mlr:MELLADRAFT_107718"/>
<dbReference type="eggNOG" id="KOG0855">
    <property type="taxonomic scope" value="Eukaryota"/>
</dbReference>
<dbReference type="SUPFAM" id="SSF52833">
    <property type="entry name" value="Thioredoxin-like"/>
    <property type="match status" value="1"/>
</dbReference>
<dbReference type="GeneID" id="18923256"/>
<feature type="region of interest" description="Disordered" evidence="6">
    <location>
        <begin position="1"/>
        <end position="106"/>
    </location>
</feature>